<feature type="non-terminal residue" evidence="2">
    <location>
        <position position="66"/>
    </location>
</feature>
<dbReference type="InterPro" id="IPR007466">
    <property type="entry name" value="Peptidyl-Arg-deiminase_porph"/>
</dbReference>
<keyword evidence="1" id="KW-0378">Hydrolase</keyword>
<dbReference type="Gene3D" id="3.75.10.10">
    <property type="entry name" value="L-arginine/glycine Amidinotransferase, Chain A"/>
    <property type="match status" value="1"/>
</dbReference>
<organism evidence="2">
    <name type="scientific">Streptomyces sp. SID7499</name>
    <dbReference type="NCBI Taxonomy" id="2706086"/>
    <lineage>
        <taxon>Bacteria</taxon>
        <taxon>Bacillati</taxon>
        <taxon>Actinomycetota</taxon>
        <taxon>Actinomycetes</taxon>
        <taxon>Kitasatosporales</taxon>
        <taxon>Streptomycetaceae</taxon>
        <taxon>Streptomyces</taxon>
    </lineage>
</organism>
<dbReference type="PANTHER" id="PTHR31377:SF0">
    <property type="entry name" value="AGMATINE DEIMINASE-RELATED"/>
    <property type="match status" value="1"/>
</dbReference>
<proteinExistence type="predicted"/>
<dbReference type="AlphaFoldDB" id="A0A6G3XN97"/>
<protein>
    <submittedName>
        <fullName evidence="2">Agmatine deiminase family protein</fullName>
    </submittedName>
</protein>
<comment type="caution">
    <text evidence="2">The sequence shown here is derived from an EMBL/GenBank/DDBJ whole genome shotgun (WGS) entry which is preliminary data.</text>
</comment>
<dbReference type="Pfam" id="PF04371">
    <property type="entry name" value="PAD_porph"/>
    <property type="match status" value="1"/>
</dbReference>
<dbReference type="GO" id="GO:0047632">
    <property type="term" value="F:agmatine deiminase activity"/>
    <property type="evidence" value="ECO:0007669"/>
    <property type="project" value="TreeGrafter"/>
</dbReference>
<reference evidence="2" key="1">
    <citation type="submission" date="2020-01" db="EMBL/GenBank/DDBJ databases">
        <title>Insect and environment-associated Actinomycetes.</title>
        <authorList>
            <person name="Currrie C."/>
            <person name="Chevrette M."/>
            <person name="Carlson C."/>
            <person name="Stubbendieck R."/>
            <person name="Wendt-Pienkowski E."/>
        </authorList>
    </citation>
    <scope>NUCLEOTIDE SEQUENCE</scope>
    <source>
        <strain evidence="2">SID7499</strain>
    </source>
</reference>
<evidence type="ECO:0000256" key="1">
    <source>
        <dbReference type="ARBA" id="ARBA00022801"/>
    </source>
</evidence>
<dbReference type="GO" id="GO:0004668">
    <property type="term" value="F:protein-arginine deiminase activity"/>
    <property type="evidence" value="ECO:0007669"/>
    <property type="project" value="InterPro"/>
</dbReference>
<dbReference type="PANTHER" id="PTHR31377">
    <property type="entry name" value="AGMATINE DEIMINASE-RELATED"/>
    <property type="match status" value="1"/>
</dbReference>
<dbReference type="SUPFAM" id="SSF55909">
    <property type="entry name" value="Pentein"/>
    <property type="match status" value="1"/>
</dbReference>
<accession>A0A6G3XN97</accession>
<dbReference type="EMBL" id="JAAGMN010007747">
    <property type="protein sequence ID" value="NEE19153.1"/>
    <property type="molecule type" value="Genomic_DNA"/>
</dbReference>
<sequence>MPTAPAPFRMPPEWAPHERTWMAWPGPNPTFASDAELAGARRAWAGVARAVRRFEPVTMVVGPGQE</sequence>
<dbReference type="GO" id="GO:0009446">
    <property type="term" value="P:putrescine biosynthetic process"/>
    <property type="evidence" value="ECO:0007669"/>
    <property type="project" value="InterPro"/>
</dbReference>
<evidence type="ECO:0000313" key="2">
    <source>
        <dbReference type="EMBL" id="NEE19153.1"/>
    </source>
</evidence>
<gene>
    <name evidence="2" type="ORF">G3M58_73395</name>
</gene>
<name>A0A6G3XN97_9ACTN</name>